<evidence type="ECO:0000256" key="1">
    <source>
        <dbReference type="SAM" id="MobiDB-lite"/>
    </source>
</evidence>
<proteinExistence type="predicted"/>
<keyword evidence="2" id="KW-1185">Reference proteome</keyword>
<feature type="region of interest" description="Disordered" evidence="1">
    <location>
        <begin position="1"/>
        <end position="20"/>
    </location>
</feature>
<sequence>MDRPGFGPYASTGLNSIRTPPPVWTRPYASTGLDSSVRLHRSEFDSYASTGLDTSVRLHRSGLVRTPPPV</sequence>
<accession>A0A914GVJ2</accession>
<name>A0A914GVJ2_GLORO</name>
<evidence type="ECO:0000313" key="3">
    <source>
        <dbReference type="WBParaSite" id="Gr19_v10_g1079.t1"/>
    </source>
</evidence>
<dbReference type="WBParaSite" id="Gr19_v10_g1079.t1">
    <property type="protein sequence ID" value="Gr19_v10_g1079.t1"/>
    <property type="gene ID" value="Gr19_v10_g1079"/>
</dbReference>
<dbReference type="AlphaFoldDB" id="A0A914GVJ2"/>
<organism evidence="2 3">
    <name type="scientific">Globodera rostochiensis</name>
    <name type="common">Golden nematode worm</name>
    <name type="synonym">Heterodera rostochiensis</name>
    <dbReference type="NCBI Taxonomy" id="31243"/>
    <lineage>
        <taxon>Eukaryota</taxon>
        <taxon>Metazoa</taxon>
        <taxon>Ecdysozoa</taxon>
        <taxon>Nematoda</taxon>
        <taxon>Chromadorea</taxon>
        <taxon>Rhabditida</taxon>
        <taxon>Tylenchina</taxon>
        <taxon>Tylenchomorpha</taxon>
        <taxon>Tylenchoidea</taxon>
        <taxon>Heteroderidae</taxon>
        <taxon>Heteroderinae</taxon>
        <taxon>Globodera</taxon>
    </lineage>
</organism>
<reference evidence="3" key="1">
    <citation type="submission" date="2022-11" db="UniProtKB">
        <authorList>
            <consortium name="WormBaseParasite"/>
        </authorList>
    </citation>
    <scope>IDENTIFICATION</scope>
</reference>
<evidence type="ECO:0000313" key="2">
    <source>
        <dbReference type="Proteomes" id="UP000887572"/>
    </source>
</evidence>
<dbReference type="Proteomes" id="UP000887572">
    <property type="component" value="Unplaced"/>
</dbReference>
<protein>
    <submittedName>
        <fullName evidence="3">Uncharacterized protein</fullName>
    </submittedName>
</protein>